<protein>
    <submittedName>
        <fullName evidence="3">G_PROTEIN_RECEP_F1_2 domain-containing protein</fullName>
    </submittedName>
</protein>
<evidence type="ECO:0000313" key="3">
    <source>
        <dbReference type="WBParaSite" id="L893_g25265.t1"/>
    </source>
</evidence>
<feature type="transmembrane region" description="Helical" evidence="1">
    <location>
        <begin position="139"/>
        <end position="163"/>
    </location>
</feature>
<reference evidence="3" key="1">
    <citation type="submission" date="2016-11" db="UniProtKB">
        <authorList>
            <consortium name="WormBaseParasite"/>
        </authorList>
    </citation>
    <scope>IDENTIFICATION</scope>
</reference>
<dbReference type="InterPro" id="IPR019422">
    <property type="entry name" value="7TM_GPCR_serpentine_rcpt_Srh"/>
</dbReference>
<dbReference type="PANTHER" id="PTHR22941">
    <property type="entry name" value="SERPENTINE RECEPTOR"/>
    <property type="match status" value="1"/>
</dbReference>
<name>A0A1I7ZDH6_9BILA</name>
<accession>A0A1I7ZDH6</accession>
<dbReference type="InterPro" id="IPR053220">
    <property type="entry name" value="Nematode_rcpt-like_serp_H"/>
</dbReference>
<feature type="transmembrane region" description="Helical" evidence="1">
    <location>
        <begin position="268"/>
        <end position="288"/>
    </location>
</feature>
<feature type="transmembrane region" description="Helical" evidence="1">
    <location>
        <begin position="15"/>
        <end position="34"/>
    </location>
</feature>
<dbReference type="PANTHER" id="PTHR22941:SF26">
    <property type="entry name" value="SERPENTINE RECEPTOR, CLASS H"/>
    <property type="match status" value="1"/>
</dbReference>
<dbReference type="Pfam" id="PF10318">
    <property type="entry name" value="7TM_GPCR_Srh"/>
    <property type="match status" value="1"/>
</dbReference>
<feature type="transmembrane region" description="Helical" evidence="1">
    <location>
        <begin position="92"/>
        <end position="118"/>
    </location>
</feature>
<evidence type="ECO:0000313" key="2">
    <source>
        <dbReference type="Proteomes" id="UP000095287"/>
    </source>
</evidence>
<keyword evidence="1" id="KW-1133">Transmembrane helix</keyword>
<feature type="transmembrane region" description="Helical" evidence="1">
    <location>
        <begin position="46"/>
        <end position="68"/>
    </location>
</feature>
<evidence type="ECO:0000256" key="1">
    <source>
        <dbReference type="SAM" id="Phobius"/>
    </source>
</evidence>
<organism evidence="2 3">
    <name type="scientific">Steinernema glaseri</name>
    <dbReference type="NCBI Taxonomy" id="37863"/>
    <lineage>
        <taxon>Eukaryota</taxon>
        <taxon>Metazoa</taxon>
        <taxon>Ecdysozoa</taxon>
        <taxon>Nematoda</taxon>
        <taxon>Chromadorea</taxon>
        <taxon>Rhabditida</taxon>
        <taxon>Tylenchina</taxon>
        <taxon>Panagrolaimomorpha</taxon>
        <taxon>Strongyloidoidea</taxon>
        <taxon>Steinernematidae</taxon>
        <taxon>Steinernema</taxon>
    </lineage>
</organism>
<sequence length="319" mass="36021">MFLDFYSHSLHTVCLSTLVAVFAVVSLFTSYAIVRRTPSALKAYKFLFLYLNGSYQMIIFFSGVFGPFDVTMHDNRVVSFKFYGLTSVLGRIWPFFEGFLALMSVFNVVLCVWMSFLYRYCQVCHPKSLYSNSPLLQRAANVVVLIVIPAFLAALLMVLMWIYSLDVPQSDAELTIQINTFVYIILGVLLLGFAFVIISSVVFNLRVIWILETSLSQACEKTRSMQRMLTITLLVQSVIPLAFGVIPVGHAAYAIFLDNDAVTIFLRIFFLSFTFQGICHGASTVLLVKPYKELLISILTRMKLCKKATTTITVKQTGR</sequence>
<dbReference type="Proteomes" id="UP000095287">
    <property type="component" value="Unplaced"/>
</dbReference>
<dbReference type="Gene3D" id="1.20.1070.10">
    <property type="entry name" value="Rhodopsin 7-helix transmembrane proteins"/>
    <property type="match status" value="1"/>
</dbReference>
<proteinExistence type="predicted"/>
<feature type="transmembrane region" description="Helical" evidence="1">
    <location>
        <begin position="183"/>
        <end position="208"/>
    </location>
</feature>
<feature type="transmembrane region" description="Helical" evidence="1">
    <location>
        <begin position="229"/>
        <end position="256"/>
    </location>
</feature>
<keyword evidence="1" id="KW-0472">Membrane</keyword>
<keyword evidence="1" id="KW-0812">Transmembrane</keyword>
<dbReference type="WBParaSite" id="L893_g25265.t1">
    <property type="protein sequence ID" value="L893_g25265.t1"/>
    <property type="gene ID" value="L893_g25265"/>
</dbReference>
<dbReference type="AlphaFoldDB" id="A0A1I7ZDH6"/>
<keyword evidence="2" id="KW-1185">Reference proteome</keyword>